<protein>
    <submittedName>
        <fullName evidence="1">Uncharacterized protein</fullName>
    </submittedName>
</protein>
<dbReference type="EMBL" id="POUC01000544">
    <property type="protein sequence ID" value="PNG17015.1"/>
    <property type="molecule type" value="Genomic_DNA"/>
</dbReference>
<proteinExistence type="predicted"/>
<dbReference type="AlphaFoldDB" id="A0A2N8TDB0"/>
<organism evidence="1 2">
    <name type="scientific">Streptomyces cahuitamycinicus</name>
    <dbReference type="NCBI Taxonomy" id="2070367"/>
    <lineage>
        <taxon>Bacteria</taxon>
        <taxon>Bacillati</taxon>
        <taxon>Actinomycetota</taxon>
        <taxon>Actinomycetes</taxon>
        <taxon>Kitasatosporales</taxon>
        <taxon>Streptomycetaceae</taxon>
        <taxon>Streptomyces</taxon>
    </lineage>
</organism>
<reference evidence="1 2" key="1">
    <citation type="submission" date="2018-01" db="EMBL/GenBank/DDBJ databases">
        <title>Draft genome sequence of Streptomyces sp. 13K301.</title>
        <authorList>
            <person name="Sahin N."/>
            <person name="Saygin H."/>
            <person name="Ay H."/>
        </authorList>
    </citation>
    <scope>NUCLEOTIDE SEQUENCE [LARGE SCALE GENOMIC DNA]</scope>
    <source>
        <strain evidence="1 2">13K301</strain>
    </source>
</reference>
<dbReference type="Proteomes" id="UP000235943">
    <property type="component" value="Unassembled WGS sequence"/>
</dbReference>
<name>A0A2N8TDB0_9ACTN</name>
<dbReference type="RefSeq" id="WP_102913585.1">
    <property type="nucleotide sequence ID" value="NZ_POUC01000544.1"/>
</dbReference>
<gene>
    <name evidence="1" type="ORF">C1J00_38825</name>
</gene>
<evidence type="ECO:0000313" key="1">
    <source>
        <dbReference type="EMBL" id="PNG17015.1"/>
    </source>
</evidence>
<accession>A0A2N8TDB0</accession>
<evidence type="ECO:0000313" key="2">
    <source>
        <dbReference type="Proteomes" id="UP000235943"/>
    </source>
</evidence>
<keyword evidence="2" id="KW-1185">Reference proteome</keyword>
<comment type="caution">
    <text evidence="1">The sequence shown here is derived from an EMBL/GenBank/DDBJ whole genome shotgun (WGS) entry which is preliminary data.</text>
</comment>
<dbReference type="OrthoDB" id="4226938at2"/>
<sequence>MTAVLLAVKPTEELAEQYGPMRTLLHHEKPTQLTVEQCDVYEWSIAAGETLRESTIDGTDGTADLIIRFVKYVDPVTQWTRYAVDYWSIKAYWATDHHVRAVAESAYVDAVRGEFAEPTLTLPGERFRFSRGLASFYDVTDVI</sequence>